<protein>
    <submittedName>
        <fullName evidence="1">Uncharacterized protein</fullName>
    </submittedName>
</protein>
<proteinExistence type="predicted"/>
<dbReference type="RefSeq" id="WP_180849446.1">
    <property type="nucleotide sequence ID" value="NZ_CP047418.1"/>
</dbReference>
<dbReference type="Proteomes" id="UP000510886">
    <property type="component" value="Chromosome"/>
</dbReference>
<dbReference type="EMBL" id="CP047418">
    <property type="protein sequence ID" value="QLL77628.1"/>
    <property type="molecule type" value="Genomic_DNA"/>
</dbReference>
<accession>A0A7H9EIU4</accession>
<sequence length="156" mass="17753">MNQVKVTANSVLYVVATDNCKLFLKDRGGYLKPAKLTGFIRQALMFDDEKDAKLEAEELGLKVYKFYLEHVPTNSRKFEENSDQRYAVTVLALGKGDKLYFMGDYGDARDEEKNITAEGGVLRDDFTKSTIFLLNGSKERAERMGLNVYMIKLDEV</sequence>
<evidence type="ECO:0000313" key="2">
    <source>
        <dbReference type="Proteomes" id="UP000510886"/>
    </source>
</evidence>
<dbReference type="AlphaFoldDB" id="A0A7H9EIU4"/>
<evidence type="ECO:0000313" key="1">
    <source>
        <dbReference type="EMBL" id="QLL77628.1"/>
    </source>
</evidence>
<reference evidence="1 2" key="1">
    <citation type="submission" date="2020-01" db="EMBL/GenBank/DDBJ databases">
        <title>Complete and circular genome sequences of six lactobacillus isolates from horses.</title>
        <authorList>
            <person name="Hassan H.M."/>
        </authorList>
    </citation>
    <scope>NUCLEOTIDE SEQUENCE [LARGE SCALE GENOMIC DNA]</scope>
    <source>
        <strain evidence="1 2">1A</strain>
    </source>
</reference>
<organism evidence="1 2">
    <name type="scientific">Ligilactobacillus saerimneri</name>
    <dbReference type="NCBI Taxonomy" id="228229"/>
    <lineage>
        <taxon>Bacteria</taxon>
        <taxon>Bacillati</taxon>
        <taxon>Bacillota</taxon>
        <taxon>Bacilli</taxon>
        <taxon>Lactobacillales</taxon>
        <taxon>Lactobacillaceae</taxon>
        <taxon>Ligilactobacillus</taxon>
    </lineage>
</organism>
<dbReference type="KEGG" id="lsw:GTO87_02845"/>
<name>A0A7H9EIU4_9LACO</name>
<gene>
    <name evidence="1" type="ORF">GTO87_02845</name>
</gene>